<feature type="domain" description="Svf1-like N-terminal" evidence="4">
    <location>
        <begin position="57"/>
        <end position="245"/>
    </location>
</feature>
<keyword evidence="3" id="KW-0963">Cytoplasm</keyword>
<dbReference type="GO" id="GO:0005737">
    <property type="term" value="C:cytoplasm"/>
    <property type="evidence" value="ECO:0007669"/>
    <property type="project" value="UniProtKB-SubCell"/>
</dbReference>
<feature type="domain" description="Svf1-like C-terminal" evidence="5">
    <location>
        <begin position="247"/>
        <end position="409"/>
    </location>
</feature>
<dbReference type="InterPro" id="IPR013931">
    <property type="entry name" value="Svf1-like_N"/>
</dbReference>
<reference evidence="6" key="1">
    <citation type="submission" date="2020-10" db="EMBL/GenBank/DDBJ databases">
        <authorList>
            <person name="Roach M.J.R."/>
        </authorList>
    </citation>
    <scope>NUCLEOTIDE SEQUENCE</scope>
    <source>
        <strain evidence="6">CBS 1945</strain>
    </source>
</reference>
<evidence type="ECO:0000256" key="3">
    <source>
        <dbReference type="ARBA" id="ARBA00022490"/>
    </source>
</evidence>
<comment type="subcellular location">
    <subcellularLocation>
        <location evidence="1">Cytoplasm</location>
    </subcellularLocation>
</comment>
<dbReference type="EMBL" id="CP064812">
    <property type="protein sequence ID" value="QPG73738.1"/>
    <property type="molecule type" value="Genomic_DNA"/>
</dbReference>
<sequence length="645" mass="73489">MWRLVQTGLSVVAGTAEPEYGPDSIRPVGSDLKEGEKCYSDLTREEMHFRAPEYTNVETQVFYFEDEIWSGFAQIIHSNMVGLHTTAQFTFKIFKKEEPEKYVWTSTHLNNFHIDNGTDFFADDLSIVLSEDGTTYTINSSVNLRSEVIDLKLVHIGQGIKFGKDGTTYYGLDPENPWGSMRHIFWPRCHVSGEIVTREYRQPELDEQSESGEYLELDSTDAKLLIKEESAKLTDALGMYVMALQGMKPQHAAASWDFLNYQSPEYSVVLMEFTTPPSYNRTTVSTAMIVDKEGKVVLCSLDNKTEHLDTFKDEYCGWMVPRKVSYTLKGVDEDGVETVAVISADLKRMSERVDVMSEIPQFVKNIVSAAAGTKPFIYQFSNTMNLLVKVNGEQVINEDGYGYSETTFIRSASCVEEPHASQGDEAYDLLLSPQALSSEESEWVLFGAQPEQNQQCSEILSFDDESIVDHLDDFTEFRDQQDIKERRNITNERIERWRRDQVNVLVSELVQADSGRMRDSEARDLIKTWTFAERGVNRIGICTSIDKYYGDCIIRGYGEDDIIVIKQVLSDFSQYLKCSIKERRRSSVESRAALSCASMSSSKMMNNPCLDKYIPMFLRNLIEKKSVEKFWDEGSLVTSESIVGY</sequence>
<gene>
    <name evidence="6" type="ORF">FOA43_001051</name>
</gene>
<evidence type="ECO:0000313" key="6">
    <source>
        <dbReference type="EMBL" id="QPG73738.1"/>
    </source>
</evidence>
<dbReference type="AlphaFoldDB" id="A0A875RYF3"/>
<dbReference type="OrthoDB" id="2590239at2759"/>
<proteinExistence type="inferred from homology"/>
<evidence type="ECO:0000256" key="2">
    <source>
        <dbReference type="ARBA" id="ARBA00009069"/>
    </source>
</evidence>
<evidence type="ECO:0000256" key="1">
    <source>
        <dbReference type="ARBA" id="ARBA00004496"/>
    </source>
</evidence>
<protein>
    <submittedName>
        <fullName evidence="6">Uncharacterized protein</fullName>
    </submittedName>
</protein>
<dbReference type="InterPro" id="IPR033394">
    <property type="entry name" value="Svf1-like_C"/>
</dbReference>
<dbReference type="PANTHER" id="PTHR47107">
    <property type="entry name" value="SVF1-LIKE PROTEIN YDR222W-RELATED"/>
    <property type="match status" value="1"/>
</dbReference>
<dbReference type="Pfam" id="PF08622">
    <property type="entry name" value="Svf1"/>
    <property type="match status" value="1"/>
</dbReference>
<keyword evidence="7" id="KW-1185">Reference proteome</keyword>
<accession>A0A875RYF3</accession>
<evidence type="ECO:0000259" key="4">
    <source>
        <dbReference type="Pfam" id="PF08622"/>
    </source>
</evidence>
<dbReference type="Proteomes" id="UP000662931">
    <property type="component" value="Chromosome 1"/>
</dbReference>
<comment type="similarity">
    <text evidence="2">Belongs to the SVF1 family.</text>
</comment>
<organism evidence="6 7">
    <name type="scientific">Eeniella nana</name>
    <name type="common">Yeast</name>
    <name type="synonym">Brettanomyces nanus</name>
    <dbReference type="NCBI Taxonomy" id="13502"/>
    <lineage>
        <taxon>Eukaryota</taxon>
        <taxon>Fungi</taxon>
        <taxon>Dikarya</taxon>
        <taxon>Ascomycota</taxon>
        <taxon>Saccharomycotina</taxon>
        <taxon>Pichiomycetes</taxon>
        <taxon>Pichiales</taxon>
        <taxon>Pichiaceae</taxon>
        <taxon>Brettanomyces</taxon>
    </lineage>
</organism>
<name>A0A875RYF3_EENNA</name>
<dbReference type="SUPFAM" id="SSF159245">
    <property type="entry name" value="AttH-like"/>
    <property type="match status" value="1"/>
</dbReference>
<dbReference type="RefSeq" id="XP_038777303.1">
    <property type="nucleotide sequence ID" value="XM_038921375.1"/>
</dbReference>
<evidence type="ECO:0000313" key="7">
    <source>
        <dbReference type="Proteomes" id="UP000662931"/>
    </source>
</evidence>
<dbReference type="GeneID" id="62194452"/>
<dbReference type="PANTHER" id="PTHR47107:SF1">
    <property type="entry name" value="CERAMIDE-BINDING PROTEIN SVF1-RELATED"/>
    <property type="match status" value="1"/>
</dbReference>
<dbReference type="KEGG" id="bnn:FOA43_001051"/>
<dbReference type="Pfam" id="PF17187">
    <property type="entry name" value="Svf1_C"/>
    <property type="match status" value="1"/>
</dbReference>
<dbReference type="GO" id="GO:0006979">
    <property type="term" value="P:response to oxidative stress"/>
    <property type="evidence" value="ECO:0007669"/>
    <property type="project" value="InterPro"/>
</dbReference>
<dbReference type="InterPro" id="IPR051385">
    <property type="entry name" value="Ceramide-binding_SVF1"/>
</dbReference>
<evidence type="ECO:0000259" key="5">
    <source>
        <dbReference type="Pfam" id="PF17187"/>
    </source>
</evidence>